<proteinExistence type="predicted"/>
<evidence type="ECO:0000313" key="2">
    <source>
        <dbReference type="Proteomes" id="UP000556436"/>
    </source>
</evidence>
<sequence>MTNISDDHVKVHFRMEIDEDGWPPASVESLWAVDLDDGTVRLDNTPWFVRGVASGDVIRVQPDDDGVLWAGETVQPSQNCTIRLIVLKDAGSAAARQSVLEVFHRLGTTGEGIERFGMVALDVPPQADLLKIRELLEHGETKEWWHWEEGCVTAAWEATARP</sequence>
<protein>
    <recommendedName>
        <fullName evidence="3">DUF4265 domain-containing protein</fullName>
    </recommendedName>
</protein>
<dbReference type="Pfam" id="PF14085">
    <property type="entry name" value="DUF4265"/>
    <property type="match status" value="1"/>
</dbReference>
<name>A0A7W7LIF4_STRNE</name>
<accession>A0A7W7LIF4</accession>
<keyword evidence="2" id="KW-1185">Reference proteome</keyword>
<gene>
    <name evidence="1" type="ORF">FHS38_006907</name>
</gene>
<dbReference type="InterPro" id="IPR025361">
    <property type="entry name" value="DUF4265"/>
</dbReference>
<evidence type="ECO:0008006" key="3">
    <source>
        <dbReference type="Google" id="ProtNLM"/>
    </source>
</evidence>
<reference evidence="1 2" key="1">
    <citation type="submission" date="2020-08" db="EMBL/GenBank/DDBJ databases">
        <title>Genomic Encyclopedia of Type Strains, Phase III (KMG-III): the genomes of soil and plant-associated and newly described type strains.</title>
        <authorList>
            <person name="Whitman W."/>
        </authorList>
    </citation>
    <scope>NUCLEOTIDE SEQUENCE [LARGE SCALE GENOMIC DNA]</scope>
    <source>
        <strain evidence="1 2">CECT 3265</strain>
    </source>
</reference>
<comment type="caution">
    <text evidence="1">The sequence shown here is derived from an EMBL/GenBank/DDBJ whole genome shotgun (WGS) entry which is preliminary data.</text>
</comment>
<dbReference type="AlphaFoldDB" id="A0A7W7LIF4"/>
<dbReference type="EMBL" id="JACHJG010000026">
    <property type="protein sequence ID" value="MBB4890815.1"/>
    <property type="molecule type" value="Genomic_DNA"/>
</dbReference>
<dbReference type="RefSeq" id="WP_184740305.1">
    <property type="nucleotide sequence ID" value="NZ_BMRW01000024.1"/>
</dbReference>
<organism evidence="1 2">
    <name type="scientific">Streptomyces netropsis</name>
    <name type="common">Streptoverticillium netropsis</name>
    <dbReference type="NCBI Taxonomy" id="55404"/>
    <lineage>
        <taxon>Bacteria</taxon>
        <taxon>Bacillati</taxon>
        <taxon>Actinomycetota</taxon>
        <taxon>Actinomycetes</taxon>
        <taxon>Kitasatosporales</taxon>
        <taxon>Streptomycetaceae</taxon>
        <taxon>Streptomyces</taxon>
    </lineage>
</organism>
<evidence type="ECO:0000313" key="1">
    <source>
        <dbReference type="EMBL" id="MBB4890815.1"/>
    </source>
</evidence>
<dbReference type="Proteomes" id="UP000556436">
    <property type="component" value="Unassembled WGS sequence"/>
</dbReference>